<feature type="domain" description="BRCT" evidence="1">
    <location>
        <begin position="1"/>
        <end position="92"/>
    </location>
</feature>
<proteinExistence type="predicted"/>
<dbReference type="Pfam" id="PF00533">
    <property type="entry name" value="BRCT"/>
    <property type="match status" value="1"/>
</dbReference>
<dbReference type="GeneID" id="25412431"/>
<evidence type="ECO:0000313" key="2">
    <source>
        <dbReference type="EMBL" id="KEQ68956.1"/>
    </source>
</evidence>
<dbReference type="PROSITE" id="PS50172">
    <property type="entry name" value="BRCT"/>
    <property type="match status" value="1"/>
</dbReference>
<dbReference type="STRING" id="1043004.A0A074X2U1"/>
<dbReference type="SUPFAM" id="SSF52113">
    <property type="entry name" value="BRCT domain"/>
    <property type="match status" value="1"/>
</dbReference>
<protein>
    <submittedName>
        <fullName evidence="2">BRCT domain-containing protein</fullName>
    </submittedName>
</protein>
<dbReference type="InterPro" id="IPR036420">
    <property type="entry name" value="BRCT_dom_sf"/>
</dbReference>
<evidence type="ECO:0000313" key="3">
    <source>
        <dbReference type="Proteomes" id="UP000027730"/>
    </source>
</evidence>
<dbReference type="Proteomes" id="UP000027730">
    <property type="component" value="Unassembled WGS sequence"/>
</dbReference>
<name>A0A074X2U1_9PEZI</name>
<dbReference type="EMBL" id="KL584724">
    <property type="protein sequence ID" value="KEQ68956.1"/>
    <property type="molecule type" value="Genomic_DNA"/>
</dbReference>
<reference evidence="2 3" key="1">
    <citation type="journal article" date="2014" name="BMC Genomics">
        <title>Genome sequencing of four Aureobasidium pullulans varieties: biotechnological potential, stress tolerance, and description of new species.</title>
        <authorList>
            <person name="Gostin Ar C."/>
            <person name="Ohm R.A."/>
            <person name="Kogej T."/>
            <person name="Sonjak S."/>
            <person name="Turk M."/>
            <person name="Zajc J."/>
            <person name="Zalar P."/>
            <person name="Grube M."/>
            <person name="Sun H."/>
            <person name="Han J."/>
            <person name="Sharma A."/>
            <person name="Chiniquy J."/>
            <person name="Ngan C.Y."/>
            <person name="Lipzen A."/>
            <person name="Barry K."/>
            <person name="Grigoriev I.V."/>
            <person name="Gunde-Cimerman N."/>
        </authorList>
    </citation>
    <scope>NUCLEOTIDE SEQUENCE [LARGE SCALE GENOMIC DNA]</scope>
    <source>
        <strain evidence="2 3">CBS 147.97</strain>
    </source>
</reference>
<evidence type="ECO:0000259" key="1">
    <source>
        <dbReference type="PROSITE" id="PS50172"/>
    </source>
</evidence>
<dbReference type="RefSeq" id="XP_013423127.1">
    <property type="nucleotide sequence ID" value="XM_013567673.1"/>
</dbReference>
<dbReference type="AlphaFoldDB" id="A0A074X2U1"/>
<dbReference type="Gene3D" id="3.40.50.10190">
    <property type="entry name" value="BRCT domain"/>
    <property type="match status" value="1"/>
</dbReference>
<keyword evidence="3" id="KW-1185">Reference proteome</keyword>
<dbReference type="InterPro" id="IPR001357">
    <property type="entry name" value="BRCT_dom"/>
</dbReference>
<sequence length="101" mass="11412">MPPKLKNAVLCFSGTFEAPVANLQKWTEANGGTFDRKLTPSTTHLVVSEANWRARVPEVKTALANGTKVIDYEWFDDKLRATGRVTENKYLWTSIDAERLK</sequence>
<dbReference type="HOGENOM" id="CLU_2352204_0_0_1"/>
<dbReference type="CDD" id="cd00027">
    <property type="entry name" value="BRCT"/>
    <property type="match status" value="1"/>
</dbReference>
<gene>
    <name evidence="2" type="ORF">M436DRAFT_57100</name>
</gene>
<dbReference type="OrthoDB" id="342264at2759"/>
<organism evidence="2 3">
    <name type="scientific">Aureobasidium namibiae CBS 147.97</name>
    <dbReference type="NCBI Taxonomy" id="1043004"/>
    <lineage>
        <taxon>Eukaryota</taxon>
        <taxon>Fungi</taxon>
        <taxon>Dikarya</taxon>
        <taxon>Ascomycota</taxon>
        <taxon>Pezizomycotina</taxon>
        <taxon>Dothideomycetes</taxon>
        <taxon>Dothideomycetidae</taxon>
        <taxon>Dothideales</taxon>
        <taxon>Saccotheciaceae</taxon>
        <taxon>Aureobasidium</taxon>
    </lineage>
</organism>
<feature type="non-terminal residue" evidence="2">
    <location>
        <position position="101"/>
    </location>
</feature>
<dbReference type="SMART" id="SM00292">
    <property type="entry name" value="BRCT"/>
    <property type="match status" value="1"/>
</dbReference>
<accession>A0A074X2U1</accession>